<feature type="domain" description="Methyl-accepting transducer" evidence="8">
    <location>
        <begin position="298"/>
        <end position="534"/>
    </location>
</feature>
<dbReference type="Gene3D" id="6.10.340.10">
    <property type="match status" value="1"/>
</dbReference>
<keyword evidence="3 7" id="KW-0472">Membrane</keyword>
<dbReference type="PROSITE" id="PS50111">
    <property type="entry name" value="CHEMOTAXIS_TRANSDUC_2"/>
    <property type="match status" value="1"/>
</dbReference>
<dbReference type="InterPro" id="IPR004089">
    <property type="entry name" value="MCPsignal_dom"/>
</dbReference>
<sequence>MKETVVEKLNACWNALHKSGSWFGQKIASMMRQKDLFRRKSLGTQLSFAVAGFMVIAVLATGGQVYFQSEKEIRSLVVADLQRSASMMNEKVNIMLATIDSTSLAKEIEYIMAKEGARLTQKGWEPKQWMITADGGKAPIKQAQEDLDKEVVDQILQHKTGVLEIERNGETRTVTYQQIPEKGWFYVLEVLEKGYLAPVNKVRSIALSIAVVVLVGSVLLIFWLVGRMLKPLSTIQTVMDQVAAGNLRVRMEESNAVKEVAEVGAGLNSMVQKMEGMIRVLDRGIESGKEASDSLLHVVEKNREQFKNTVIAMQEIGSGAQQQASAVDLSASRMEEMSGQANQLVGVMQETSGITEQMKTDIGQGLTVVGRNAERMHQVAGLTEELDATVRRLVEGLQQIRGILTSIQGIADQTNLLALNASIEAARAGEAGRGFAVVAQEVRVLADQSKKAAEQILRFTQSIENEAANAVKATAIGKREVDEGLSEAMRAKEAMVSISEGINSTQSMVAHMVNVIEGWAAQVQELENSLTSVREVSRDTLTTAEQVKTISENQMQEVKYLQQATEQLVTIMNQLDDETRQFSI</sequence>
<keyword evidence="2" id="KW-1003">Cell membrane</keyword>
<evidence type="ECO:0000256" key="4">
    <source>
        <dbReference type="ARBA" id="ARBA00023224"/>
    </source>
</evidence>
<keyword evidence="7" id="KW-1133">Transmembrane helix</keyword>
<evidence type="ECO:0000256" key="1">
    <source>
        <dbReference type="ARBA" id="ARBA00004236"/>
    </source>
</evidence>
<dbReference type="Proteomes" id="UP001596002">
    <property type="component" value="Unassembled WGS sequence"/>
</dbReference>
<dbReference type="PRINTS" id="PR00260">
    <property type="entry name" value="CHEMTRNSDUCR"/>
</dbReference>
<organism evidence="10 11">
    <name type="scientific">Effusibacillus consociatus</name>
    <dbReference type="NCBI Taxonomy" id="1117041"/>
    <lineage>
        <taxon>Bacteria</taxon>
        <taxon>Bacillati</taxon>
        <taxon>Bacillota</taxon>
        <taxon>Bacilli</taxon>
        <taxon>Bacillales</taxon>
        <taxon>Alicyclobacillaceae</taxon>
        <taxon>Effusibacillus</taxon>
    </lineage>
</organism>
<evidence type="ECO:0000256" key="3">
    <source>
        <dbReference type="ARBA" id="ARBA00023136"/>
    </source>
</evidence>
<dbReference type="EMBL" id="JBHSHC010000098">
    <property type="protein sequence ID" value="MFC4768270.1"/>
    <property type="molecule type" value="Genomic_DNA"/>
</dbReference>
<evidence type="ECO:0000313" key="10">
    <source>
        <dbReference type="EMBL" id="MFC4768270.1"/>
    </source>
</evidence>
<dbReference type="Gene3D" id="1.10.287.950">
    <property type="entry name" value="Methyl-accepting chemotaxis protein"/>
    <property type="match status" value="1"/>
</dbReference>
<feature type="transmembrane region" description="Helical" evidence="7">
    <location>
        <begin position="205"/>
        <end position="225"/>
    </location>
</feature>
<protein>
    <submittedName>
        <fullName evidence="10">Methyl-accepting chemotaxis protein</fullName>
    </submittedName>
</protein>
<dbReference type="Pfam" id="PF00672">
    <property type="entry name" value="HAMP"/>
    <property type="match status" value="1"/>
</dbReference>
<evidence type="ECO:0000256" key="5">
    <source>
        <dbReference type="ARBA" id="ARBA00029447"/>
    </source>
</evidence>
<feature type="transmembrane region" description="Helical" evidence="7">
    <location>
        <begin position="46"/>
        <end position="67"/>
    </location>
</feature>
<comment type="subcellular location">
    <subcellularLocation>
        <location evidence="1">Cell membrane</location>
    </subcellularLocation>
</comment>
<evidence type="ECO:0000256" key="2">
    <source>
        <dbReference type="ARBA" id="ARBA00022475"/>
    </source>
</evidence>
<comment type="similarity">
    <text evidence="5">Belongs to the methyl-accepting chemotaxis (MCP) protein family.</text>
</comment>
<evidence type="ECO:0000259" key="9">
    <source>
        <dbReference type="PROSITE" id="PS50885"/>
    </source>
</evidence>
<reference evidence="11" key="1">
    <citation type="journal article" date="2019" name="Int. J. Syst. Evol. Microbiol.">
        <title>The Global Catalogue of Microorganisms (GCM) 10K type strain sequencing project: providing services to taxonomists for standard genome sequencing and annotation.</title>
        <authorList>
            <consortium name="The Broad Institute Genomics Platform"/>
            <consortium name="The Broad Institute Genome Sequencing Center for Infectious Disease"/>
            <person name="Wu L."/>
            <person name="Ma J."/>
        </authorList>
    </citation>
    <scope>NUCLEOTIDE SEQUENCE [LARGE SCALE GENOMIC DNA]</scope>
    <source>
        <strain evidence="11">WYCCWR 12678</strain>
    </source>
</reference>
<feature type="domain" description="HAMP" evidence="9">
    <location>
        <begin position="226"/>
        <end position="279"/>
    </location>
</feature>
<proteinExistence type="inferred from homology"/>
<dbReference type="PROSITE" id="PS50885">
    <property type="entry name" value="HAMP"/>
    <property type="match status" value="1"/>
</dbReference>
<dbReference type="SMART" id="SM00283">
    <property type="entry name" value="MA"/>
    <property type="match status" value="1"/>
</dbReference>
<dbReference type="Pfam" id="PF00015">
    <property type="entry name" value="MCPsignal"/>
    <property type="match status" value="1"/>
</dbReference>
<dbReference type="PANTHER" id="PTHR32089:SF112">
    <property type="entry name" value="LYSOZYME-LIKE PROTEIN-RELATED"/>
    <property type="match status" value="1"/>
</dbReference>
<dbReference type="SUPFAM" id="SSF58104">
    <property type="entry name" value="Methyl-accepting chemotaxis protein (MCP) signaling domain"/>
    <property type="match status" value="1"/>
</dbReference>
<dbReference type="SMART" id="SM00304">
    <property type="entry name" value="HAMP"/>
    <property type="match status" value="1"/>
</dbReference>
<dbReference type="InterPro" id="IPR004090">
    <property type="entry name" value="Chemotax_Me-accpt_rcpt"/>
</dbReference>
<evidence type="ECO:0000256" key="7">
    <source>
        <dbReference type="SAM" id="Phobius"/>
    </source>
</evidence>
<accession>A0ABV9Q2I2</accession>
<gene>
    <name evidence="10" type="ORF">ACFO8Q_13025</name>
</gene>
<keyword evidence="4 6" id="KW-0807">Transducer</keyword>
<dbReference type="PANTHER" id="PTHR32089">
    <property type="entry name" value="METHYL-ACCEPTING CHEMOTAXIS PROTEIN MCPB"/>
    <property type="match status" value="1"/>
</dbReference>
<dbReference type="RefSeq" id="WP_380026224.1">
    <property type="nucleotide sequence ID" value="NZ_JBHSHC010000098.1"/>
</dbReference>
<keyword evidence="7" id="KW-0812">Transmembrane</keyword>
<evidence type="ECO:0000256" key="6">
    <source>
        <dbReference type="PROSITE-ProRule" id="PRU00284"/>
    </source>
</evidence>
<evidence type="ECO:0000313" key="11">
    <source>
        <dbReference type="Proteomes" id="UP001596002"/>
    </source>
</evidence>
<keyword evidence="11" id="KW-1185">Reference proteome</keyword>
<dbReference type="InterPro" id="IPR003660">
    <property type="entry name" value="HAMP_dom"/>
</dbReference>
<comment type="caution">
    <text evidence="10">The sequence shown here is derived from an EMBL/GenBank/DDBJ whole genome shotgun (WGS) entry which is preliminary data.</text>
</comment>
<dbReference type="CDD" id="cd06225">
    <property type="entry name" value="HAMP"/>
    <property type="match status" value="1"/>
</dbReference>
<name>A0ABV9Q2I2_9BACL</name>
<evidence type="ECO:0000259" key="8">
    <source>
        <dbReference type="PROSITE" id="PS50111"/>
    </source>
</evidence>